<gene>
    <name evidence="4" type="ORF">R6U77_14185</name>
</gene>
<keyword evidence="4" id="KW-0378">Hydrolase</keyword>
<feature type="domain" description="CMP/dCMP-type deaminase" evidence="3">
    <location>
        <begin position="1"/>
        <end position="110"/>
    </location>
</feature>
<reference evidence="4 5" key="1">
    <citation type="submission" date="2023-09" db="EMBL/GenBank/DDBJ databases">
        <authorList>
            <person name="Page C.A."/>
            <person name="Perez-Diaz I.M."/>
        </authorList>
    </citation>
    <scope>NUCLEOTIDE SEQUENCE [LARGE SCALE GENOMIC DNA]</scope>
    <source>
        <strain evidence="4 5">Ll15</strain>
    </source>
</reference>
<accession>A0ABZ0RW28</accession>
<dbReference type="GO" id="GO:0052717">
    <property type="term" value="F:tRNA-specific adenosine-34 deaminase activity"/>
    <property type="evidence" value="ECO:0007669"/>
    <property type="project" value="UniProtKB-EC"/>
</dbReference>
<sequence length="130" mass="14104">MHKQFMAQAIKLAEENAAQGKQPFGAVLVKDGEVVATAVNNVEATLDPTAHAETLAVKEACQKLQTFDLSGMVMYASGEPCPMCLGTMYLTNITEVYYANACHPEGLSASIYAELKLPQAERKLLQIKQL</sequence>
<dbReference type="Proteomes" id="UP001322664">
    <property type="component" value="Chromosome"/>
</dbReference>
<evidence type="ECO:0000256" key="2">
    <source>
        <dbReference type="ARBA" id="ARBA00022833"/>
    </source>
</evidence>
<evidence type="ECO:0000313" key="4">
    <source>
        <dbReference type="EMBL" id="WPK11028.1"/>
    </source>
</evidence>
<dbReference type="EC" id="3.5.4.33" evidence="4"/>
<dbReference type="EMBL" id="CP137624">
    <property type="protein sequence ID" value="WPK11028.1"/>
    <property type="molecule type" value="Genomic_DNA"/>
</dbReference>
<dbReference type="SUPFAM" id="SSF53927">
    <property type="entry name" value="Cytidine deaminase-like"/>
    <property type="match status" value="1"/>
</dbReference>
<dbReference type="PANTHER" id="PTHR11079:SF161">
    <property type="entry name" value="CMP_DCMP-TYPE DEAMINASE DOMAIN-CONTAINING PROTEIN"/>
    <property type="match status" value="1"/>
</dbReference>
<dbReference type="RefSeq" id="WP_319836128.1">
    <property type="nucleotide sequence ID" value="NZ_CP137624.1"/>
</dbReference>
<dbReference type="InterPro" id="IPR002125">
    <property type="entry name" value="CMP_dCMP_dom"/>
</dbReference>
<keyword evidence="1" id="KW-0479">Metal-binding</keyword>
<dbReference type="PANTHER" id="PTHR11079">
    <property type="entry name" value="CYTOSINE DEAMINASE FAMILY MEMBER"/>
    <property type="match status" value="1"/>
</dbReference>
<dbReference type="Pfam" id="PF00383">
    <property type="entry name" value="dCMP_cyt_deam_1"/>
    <property type="match status" value="1"/>
</dbReference>
<proteinExistence type="predicted"/>
<dbReference type="InterPro" id="IPR016193">
    <property type="entry name" value="Cytidine_deaminase-like"/>
</dbReference>
<name>A0ABZ0RW28_9BACI</name>
<dbReference type="CDD" id="cd01285">
    <property type="entry name" value="nucleoside_deaminase"/>
    <property type="match status" value="1"/>
</dbReference>
<dbReference type="PROSITE" id="PS00903">
    <property type="entry name" value="CYT_DCMP_DEAMINASES_1"/>
    <property type="match status" value="1"/>
</dbReference>
<keyword evidence="5" id="KW-1185">Reference proteome</keyword>
<dbReference type="InterPro" id="IPR016192">
    <property type="entry name" value="APOBEC/CMP_deaminase_Zn-bd"/>
</dbReference>
<keyword evidence="2" id="KW-0862">Zinc</keyword>
<evidence type="ECO:0000259" key="3">
    <source>
        <dbReference type="PROSITE" id="PS51747"/>
    </source>
</evidence>
<dbReference type="PROSITE" id="PS51747">
    <property type="entry name" value="CYT_DCMP_DEAMINASES_2"/>
    <property type="match status" value="1"/>
</dbReference>
<protein>
    <submittedName>
        <fullName evidence="4">Nucleoside deaminase</fullName>
        <ecNumber evidence="4">3.5.4.33</ecNumber>
    </submittedName>
</protein>
<evidence type="ECO:0000256" key="1">
    <source>
        <dbReference type="ARBA" id="ARBA00022723"/>
    </source>
</evidence>
<dbReference type="Gene3D" id="3.40.140.10">
    <property type="entry name" value="Cytidine Deaminase, domain 2"/>
    <property type="match status" value="1"/>
</dbReference>
<organism evidence="4 5">
    <name type="scientific">Lysinibacillus louembei</name>
    <dbReference type="NCBI Taxonomy" id="1470088"/>
    <lineage>
        <taxon>Bacteria</taxon>
        <taxon>Bacillati</taxon>
        <taxon>Bacillota</taxon>
        <taxon>Bacilli</taxon>
        <taxon>Bacillales</taxon>
        <taxon>Bacillaceae</taxon>
        <taxon>Lysinibacillus</taxon>
    </lineage>
</organism>
<evidence type="ECO:0000313" key="5">
    <source>
        <dbReference type="Proteomes" id="UP001322664"/>
    </source>
</evidence>